<evidence type="ECO:0000259" key="4">
    <source>
        <dbReference type="PROSITE" id="PS50042"/>
    </source>
</evidence>
<dbReference type="SUPFAM" id="SSF51206">
    <property type="entry name" value="cAMP-binding domain-like"/>
    <property type="match status" value="1"/>
</dbReference>
<reference evidence="6" key="1">
    <citation type="submission" date="2020-02" db="EMBL/GenBank/DDBJ databases">
        <authorList>
            <person name="Meier V. D."/>
        </authorList>
    </citation>
    <scope>NUCLEOTIDE SEQUENCE</scope>
    <source>
        <strain evidence="6">AVDCRST_MAG78</strain>
    </source>
</reference>
<dbReference type="InterPro" id="IPR000595">
    <property type="entry name" value="cNMP-bd_dom"/>
</dbReference>
<protein>
    <recommendedName>
        <fullName evidence="7">cAMP-binding proteins - catabolite gene activator and regulatory subunit of cAMP-dependent protein kinases</fullName>
    </recommendedName>
</protein>
<dbReference type="PANTHER" id="PTHR24567:SF74">
    <property type="entry name" value="HTH-TYPE TRANSCRIPTIONAL REGULATOR ARCR"/>
    <property type="match status" value="1"/>
</dbReference>
<dbReference type="GO" id="GO:0003677">
    <property type="term" value="F:DNA binding"/>
    <property type="evidence" value="ECO:0007669"/>
    <property type="project" value="UniProtKB-KW"/>
</dbReference>
<name>A0A6J4PLF8_9ACTN</name>
<feature type="domain" description="Cyclic nucleotide-binding" evidence="4">
    <location>
        <begin position="1"/>
        <end position="101"/>
    </location>
</feature>
<dbReference type="InterPro" id="IPR036390">
    <property type="entry name" value="WH_DNA-bd_sf"/>
</dbReference>
<dbReference type="SUPFAM" id="SSF46785">
    <property type="entry name" value="Winged helix' DNA-binding domain"/>
    <property type="match status" value="1"/>
</dbReference>
<dbReference type="Pfam" id="PF00027">
    <property type="entry name" value="cNMP_binding"/>
    <property type="match status" value="1"/>
</dbReference>
<evidence type="ECO:0000256" key="2">
    <source>
        <dbReference type="ARBA" id="ARBA00023125"/>
    </source>
</evidence>
<sequence>MRLKREEVLYTPVHQGRMLFLLLRGRMRIYKVAAGREITLGVVAAGEMFGEAALAPRLCQGAYAQATEVSEIGLMSRDYLYRLVREKPEVSIKAMELLSERLSFCKDRMADLGLKEVPARLATLVLRLCESEGVVTGEGYKIPTRYTHHQLGTMIGSKRVAATRALGKLREIGAVELKHRHIYVRDVKALKRAAGE</sequence>
<dbReference type="InterPro" id="IPR018490">
    <property type="entry name" value="cNMP-bd_dom_sf"/>
</dbReference>
<evidence type="ECO:0000313" key="6">
    <source>
        <dbReference type="EMBL" id="CAA9417361.1"/>
    </source>
</evidence>
<accession>A0A6J4PLF8</accession>
<evidence type="ECO:0000259" key="5">
    <source>
        <dbReference type="PROSITE" id="PS51063"/>
    </source>
</evidence>
<keyword evidence="3" id="KW-0804">Transcription</keyword>
<dbReference type="PANTHER" id="PTHR24567">
    <property type="entry name" value="CRP FAMILY TRANSCRIPTIONAL REGULATORY PROTEIN"/>
    <property type="match status" value="1"/>
</dbReference>
<dbReference type="EMBL" id="CADCVB010000057">
    <property type="protein sequence ID" value="CAA9417361.1"/>
    <property type="molecule type" value="Genomic_DNA"/>
</dbReference>
<evidence type="ECO:0008006" key="7">
    <source>
        <dbReference type="Google" id="ProtNLM"/>
    </source>
</evidence>
<dbReference type="GO" id="GO:0003700">
    <property type="term" value="F:DNA-binding transcription factor activity"/>
    <property type="evidence" value="ECO:0007669"/>
    <property type="project" value="TreeGrafter"/>
</dbReference>
<dbReference type="CDD" id="cd00038">
    <property type="entry name" value="CAP_ED"/>
    <property type="match status" value="1"/>
</dbReference>
<evidence type="ECO:0000256" key="3">
    <source>
        <dbReference type="ARBA" id="ARBA00023163"/>
    </source>
</evidence>
<dbReference type="InterPro" id="IPR014710">
    <property type="entry name" value="RmlC-like_jellyroll"/>
</dbReference>
<evidence type="ECO:0000256" key="1">
    <source>
        <dbReference type="ARBA" id="ARBA00023015"/>
    </source>
</evidence>
<feature type="domain" description="HTH crp-type" evidence="5">
    <location>
        <begin position="115"/>
        <end position="188"/>
    </location>
</feature>
<dbReference type="Pfam" id="PF13545">
    <property type="entry name" value="HTH_Crp_2"/>
    <property type="match status" value="1"/>
</dbReference>
<dbReference type="InterPro" id="IPR050397">
    <property type="entry name" value="Env_Response_Regulators"/>
</dbReference>
<dbReference type="InterPro" id="IPR012318">
    <property type="entry name" value="HTH_CRP"/>
</dbReference>
<dbReference type="AlphaFoldDB" id="A0A6J4PLF8"/>
<dbReference type="PROSITE" id="PS51063">
    <property type="entry name" value="HTH_CRP_2"/>
    <property type="match status" value="1"/>
</dbReference>
<dbReference type="PROSITE" id="PS50042">
    <property type="entry name" value="CNMP_BINDING_3"/>
    <property type="match status" value="1"/>
</dbReference>
<gene>
    <name evidence="6" type="ORF">AVDCRST_MAG78-785</name>
</gene>
<dbReference type="GO" id="GO:0005829">
    <property type="term" value="C:cytosol"/>
    <property type="evidence" value="ECO:0007669"/>
    <property type="project" value="TreeGrafter"/>
</dbReference>
<proteinExistence type="predicted"/>
<keyword evidence="1" id="KW-0805">Transcription regulation</keyword>
<keyword evidence="2" id="KW-0238">DNA-binding</keyword>
<dbReference type="Gene3D" id="2.60.120.10">
    <property type="entry name" value="Jelly Rolls"/>
    <property type="match status" value="1"/>
</dbReference>
<organism evidence="6">
    <name type="scientific">uncultured Rubrobacteraceae bacterium</name>
    <dbReference type="NCBI Taxonomy" id="349277"/>
    <lineage>
        <taxon>Bacteria</taxon>
        <taxon>Bacillati</taxon>
        <taxon>Actinomycetota</taxon>
        <taxon>Rubrobacteria</taxon>
        <taxon>Rubrobacterales</taxon>
        <taxon>Rubrobacteraceae</taxon>
        <taxon>environmental samples</taxon>
    </lineage>
</organism>